<reference evidence="3 4" key="1">
    <citation type="journal article" date="2018" name="Plant Biotechnol. Rep.">
        <title>Diversity and antifungal activity of endophytic bacteria associated with Panax ginseng seedlings.</title>
        <authorList>
            <person name="Park J.M."/>
            <person name="Hong C.E."/>
            <person name="Jo S.H."/>
        </authorList>
    </citation>
    <scope>NUCLEOTIDE SEQUENCE [LARGE SCALE GENOMIC DNA]</scope>
    <source>
        <strain evidence="3 4">PgKB20</strain>
    </source>
</reference>
<accession>A0A5C0WEZ3</accession>
<dbReference type="CDD" id="cd00347">
    <property type="entry name" value="Flavin_utilizing_monoxygenases"/>
    <property type="match status" value="1"/>
</dbReference>
<dbReference type="Gene3D" id="3.20.20.30">
    <property type="entry name" value="Luciferase-like domain"/>
    <property type="match status" value="1"/>
</dbReference>
<dbReference type="NCBIfam" id="TIGR03558">
    <property type="entry name" value="oxido_grp_1"/>
    <property type="match status" value="1"/>
</dbReference>
<proteinExistence type="predicted"/>
<evidence type="ECO:0000256" key="1">
    <source>
        <dbReference type="ARBA" id="ARBA00007789"/>
    </source>
</evidence>
<evidence type="ECO:0000313" key="3">
    <source>
        <dbReference type="EMBL" id="QEK63032.1"/>
    </source>
</evidence>
<dbReference type="GO" id="GO:0047646">
    <property type="term" value="F:alkanal monooxygenase (FMN-linked) activity"/>
    <property type="evidence" value="ECO:0007669"/>
    <property type="project" value="UniProtKB-EC"/>
</dbReference>
<dbReference type="EMBL" id="CP043404">
    <property type="protein sequence ID" value="QEK63032.1"/>
    <property type="molecule type" value="Genomic_DNA"/>
</dbReference>
<dbReference type="FunFam" id="3.20.20.30:FF:000002">
    <property type="entry name" value="LLM class flavin-dependent oxidoreductase"/>
    <property type="match status" value="1"/>
</dbReference>
<evidence type="ECO:0000259" key="2">
    <source>
        <dbReference type="Pfam" id="PF00296"/>
    </source>
</evidence>
<dbReference type="EC" id="1.14.14.3" evidence="3"/>
<dbReference type="InterPro" id="IPR036661">
    <property type="entry name" value="Luciferase-like_sf"/>
</dbReference>
<keyword evidence="4" id="KW-1185">Reference proteome</keyword>
<keyword evidence="3" id="KW-0560">Oxidoreductase</keyword>
<dbReference type="Proteomes" id="UP000325032">
    <property type="component" value="Chromosome"/>
</dbReference>
<comment type="similarity">
    <text evidence="1">To bacterial alkanal monooxygenase alpha and beta chains.</text>
</comment>
<dbReference type="PANTHER" id="PTHR30137">
    <property type="entry name" value="LUCIFERASE-LIKE MONOOXYGENASE"/>
    <property type="match status" value="1"/>
</dbReference>
<evidence type="ECO:0000313" key="4">
    <source>
        <dbReference type="Proteomes" id="UP000325032"/>
    </source>
</evidence>
<keyword evidence="3" id="KW-0503">Monooxygenase</keyword>
<sequence length="331" mass="37002">MMPSLHILDQVAIPKGQSAQETLIHTTQLAQLAETLGYERYWFAEHHSTRGLASTAPEILMAHIAAHTTTLRTGSGGILLPQYSPFKVAEVTRQLEALYPGRIEIGVGKSPGGIERTRLALTDGVPKDLSQFDRQLKDLLFYLSDSLPSGHPHAGVKAAPLVDAHPPVWLLGLGENSAMQAAELGINYIFGHFIHPARGTQAFETYRSHFSPSVFSRQPQSMFAVFVICGETDEEADRIASSTDLWLLRVEKGLDSRVPSIEEASAYHYTTQEKKKVLQNRQRMIVGSKKTVKEQLQTLMDRYQTDDIMILNNSFDPIEKQRSFMRIAELF</sequence>
<name>A0A5C0WEZ3_BACIA</name>
<dbReference type="SUPFAM" id="SSF51679">
    <property type="entry name" value="Bacterial luciferase-like"/>
    <property type="match status" value="1"/>
</dbReference>
<protein>
    <submittedName>
        <fullName evidence="3">Alkanal monooxygenase alpha chain</fullName>
        <ecNumber evidence="3">1.14.14.3</ecNumber>
    </submittedName>
</protein>
<dbReference type="InterPro" id="IPR050766">
    <property type="entry name" value="Bact_Lucif_Oxidored"/>
</dbReference>
<dbReference type="InterPro" id="IPR019949">
    <property type="entry name" value="CmoO-like"/>
</dbReference>
<feature type="domain" description="Luciferase-like" evidence="2">
    <location>
        <begin position="7"/>
        <end position="299"/>
    </location>
</feature>
<dbReference type="InterPro" id="IPR011251">
    <property type="entry name" value="Luciferase-like_dom"/>
</dbReference>
<dbReference type="AlphaFoldDB" id="A0A5C0WEZ3"/>
<dbReference type="PANTHER" id="PTHR30137:SF19">
    <property type="entry name" value="LUCIFERASE-LIKE MONOOXYGENASE"/>
    <property type="match status" value="1"/>
</dbReference>
<organism evidence="3 4">
    <name type="scientific">Bacillus safensis</name>
    <dbReference type="NCBI Taxonomy" id="561879"/>
    <lineage>
        <taxon>Bacteria</taxon>
        <taxon>Bacillati</taxon>
        <taxon>Bacillota</taxon>
        <taxon>Bacilli</taxon>
        <taxon>Bacillales</taxon>
        <taxon>Bacillaceae</taxon>
        <taxon>Bacillus</taxon>
    </lineage>
</organism>
<dbReference type="Pfam" id="PF00296">
    <property type="entry name" value="Bac_luciferase"/>
    <property type="match status" value="1"/>
</dbReference>
<gene>
    <name evidence="3" type="primary">luxA_2</name>
    <name evidence="3" type="ORF">FX981_01231</name>
</gene>
<dbReference type="GO" id="GO:0005829">
    <property type="term" value="C:cytosol"/>
    <property type="evidence" value="ECO:0007669"/>
    <property type="project" value="TreeGrafter"/>
</dbReference>